<proteinExistence type="predicted"/>
<reference evidence="1 3" key="1">
    <citation type="submission" date="2018-06" db="EMBL/GenBank/DDBJ databases">
        <title>Genomic Encyclopedia of Type Strains, Phase III (KMG-III): the genomes of soil and plant-associated and newly described type strains.</title>
        <authorList>
            <person name="Whitman W."/>
        </authorList>
    </citation>
    <scope>NUCLEOTIDE SEQUENCE [LARGE SCALE GENOMIC DNA]</scope>
    <source>
        <strain evidence="1 3">CECT 7022</strain>
    </source>
</reference>
<dbReference type="PROSITE" id="PS51257">
    <property type="entry name" value="PROKAR_LIPOPROTEIN"/>
    <property type="match status" value="1"/>
</dbReference>
<dbReference type="Proteomes" id="UP000509327">
    <property type="component" value="Chromosome"/>
</dbReference>
<sequence>MVKKKNILGIILILGCITLISSSLYSEYKINKLENSFENELDAYVNLNLTPAINYFEEYRLEGDYLNTFILTLNKDFDVLSLKEKWDFLKPLMNDYDSQRERLLNVHNLWEGSLKLGISNQSDIIVKTSNGEYEYSSVDSLREPTGKLHLSSDFEEPINNFAKVVEQGFRSPPPPGNQIGHGMSQIEVQRLLGDPDSINRKMAGDIIIDHWYYGGTYILFQDGIVKQMSTHHIYK</sequence>
<dbReference type="Proteomes" id="UP000247790">
    <property type="component" value="Unassembled WGS sequence"/>
</dbReference>
<dbReference type="RefSeq" id="WP_110894737.1">
    <property type="nucleotide sequence ID" value="NZ_CP054614.1"/>
</dbReference>
<gene>
    <name evidence="1" type="ORF">DFQ00_102390</name>
    <name evidence="2" type="ORF">HUB98_06150</name>
</gene>
<keyword evidence="4" id="KW-1185">Reference proteome</keyword>
<accession>A0A2V4W0F0</accession>
<evidence type="ECO:0000313" key="4">
    <source>
        <dbReference type="Proteomes" id="UP000509327"/>
    </source>
</evidence>
<dbReference type="AlphaFoldDB" id="A0A2V4W0F0"/>
<organism evidence="1 3">
    <name type="scientific">Paenibacillus barcinonensis</name>
    <dbReference type="NCBI Taxonomy" id="198119"/>
    <lineage>
        <taxon>Bacteria</taxon>
        <taxon>Bacillati</taxon>
        <taxon>Bacillota</taxon>
        <taxon>Bacilli</taxon>
        <taxon>Bacillales</taxon>
        <taxon>Paenibacillaceae</taxon>
        <taxon>Paenibacillus</taxon>
    </lineage>
</organism>
<dbReference type="EMBL" id="QJSW01000002">
    <property type="protein sequence ID" value="PYE51595.1"/>
    <property type="molecule type" value="Genomic_DNA"/>
</dbReference>
<name>A0A2V4W0F0_PAEBA</name>
<dbReference type="EMBL" id="CP054614">
    <property type="protein sequence ID" value="QKS55962.1"/>
    <property type="molecule type" value="Genomic_DNA"/>
</dbReference>
<dbReference type="OrthoDB" id="224650at186822"/>
<evidence type="ECO:0000313" key="3">
    <source>
        <dbReference type="Proteomes" id="UP000247790"/>
    </source>
</evidence>
<reference evidence="2 4" key="2">
    <citation type="submission" date="2020-06" db="EMBL/GenBank/DDBJ databases">
        <title>Complete genome of Paenibacillus barcinonensis KACC11450.</title>
        <authorList>
            <person name="Kim M."/>
            <person name="Park Y.-J."/>
            <person name="Shin J.-H."/>
        </authorList>
    </citation>
    <scope>NUCLEOTIDE SEQUENCE [LARGE SCALE GENOMIC DNA]</scope>
    <source>
        <strain evidence="2 4">KACC11450</strain>
    </source>
</reference>
<evidence type="ECO:0000313" key="1">
    <source>
        <dbReference type="EMBL" id="PYE51595.1"/>
    </source>
</evidence>
<evidence type="ECO:0000313" key="2">
    <source>
        <dbReference type="EMBL" id="QKS55962.1"/>
    </source>
</evidence>
<protein>
    <submittedName>
        <fullName evidence="1">Uncharacterized protein</fullName>
    </submittedName>
</protein>